<feature type="region of interest" description="Disordered" evidence="1">
    <location>
        <begin position="275"/>
        <end position="324"/>
    </location>
</feature>
<reference evidence="2" key="1">
    <citation type="journal article" date="2014" name="Int. J. Syst. Evol. Microbiol.">
        <title>Complete genome sequence of Corynebacterium casei LMG S-19264T (=DSM 44701T), isolated from a smear-ripened cheese.</title>
        <authorList>
            <consortium name="US DOE Joint Genome Institute (JGI-PGF)"/>
            <person name="Walter F."/>
            <person name="Albersmeier A."/>
            <person name="Kalinowski J."/>
            <person name="Ruckert C."/>
        </authorList>
    </citation>
    <scope>NUCLEOTIDE SEQUENCE</scope>
    <source>
        <strain evidence="2">CGMCC 4.7110</strain>
    </source>
</reference>
<sequence length="440" mass="46900">MPGGPTREPVCRRSGRAYADVVTSNRLADELLLWAMEQSEGSPARWMRLGAWRRSRAQDVPSDSEARQAVRYLETDGWALARADVEFALTPKGCAEGLRRQRAVRDIVQRLHHAENAVLVWAFGSRAGHGDAVSLSSFVGSEAGCFWGTPLTDAEAQEAATGLADLGLITLIEGPEHLVRLTSRGEACVKSREHPRAHGRENRPQMVQNVFAGGVGGQGANVAQHPVEPGGDGRPAPRRGPSSVTTRRRLVAGSVTLALAAVGIGVALWTNLPSTGASASPKDPKSSSSPPHSPPPSTPPSTPTSTPTSTPASSSDSSAVPPPVVPCVGTCRDIKLGGSRQFDIETWGAAESGDLEAATQNRDDYRLRPRGGARLAPFPGGGELDAAHCPKDRAAYFTDTIAAPPMMRFCLFTAEGTRVMFMRQDAYLPYRLFRASVLTR</sequence>
<dbReference type="EMBL" id="BMML01000001">
    <property type="protein sequence ID" value="GGM86753.1"/>
    <property type="molecule type" value="Genomic_DNA"/>
</dbReference>
<evidence type="ECO:0000313" key="3">
    <source>
        <dbReference type="Proteomes" id="UP000653411"/>
    </source>
</evidence>
<feature type="compositionally biased region" description="Pro residues" evidence="1">
    <location>
        <begin position="291"/>
        <end position="302"/>
    </location>
</feature>
<accession>A0A917X6G6</accession>
<evidence type="ECO:0000313" key="2">
    <source>
        <dbReference type="EMBL" id="GGM86753.1"/>
    </source>
</evidence>
<organism evidence="2 3">
    <name type="scientific">Streptomyces fuscichromogenes</name>
    <dbReference type="NCBI Taxonomy" id="1324013"/>
    <lineage>
        <taxon>Bacteria</taxon>
        <taxon>Bacillati</taxon>
        <taxon>Actinomycetota</taxon>
        <taxon>Actinomycetes</taxon>
        <taxon>Kitasatosporales</taxon>
        <taxon>Streptomycetaceae</taxon>
        <taxon>Streptomyces</taxon>
    </lineage>
</organism>
<dbReference type="Proteomes" id="UP000653411">
    <property type="component" value="Unassembled WGS sequence"/>
</dbReference>
<gene>
    <name evidence="2" type="ORF">GCM10011578_001970</name>
</gene>
<keyword evidence="3" id="KW-1185">Reference proteome</keyword>
<protein>
    <submittedName>
        <fullName evidence="2">Uncharacterized protein</fullName>
    </submittedName>
</protein>
<feature type="compositionally biased region" description="Low complexity" evidence="1">
    <location>
        <begin position="278"/>
        <end position="290"/>
    </location>
</feature>
<feature type="compositionally biased region" description="Low complexity" evidence="1">
    <location>
        <begin position="303"/>
        <end position="319"/>
    </location>
</feature>
<name>A0A917X6G6_9ACTN</name>
<dbReference type="AlphaFoldDB" id="A0A917X6G6"/>
<reference evidence="2" key="2">
    <citation type="submission" date="2020-09" db="EMBL/GenBank/DDBJ databases">
        <authorList>
            <person name="Sun Q."/>
            <person name="Zhou Y."/>
        </authorList>
    </citation>
    <scope>NUCLEOTIDE SEQUENCE</scope>
    <source>
        <strain evidence="2">CGMCC 4.7110</strain>
    </source>
</reference>
<feature type="region of interest" description="Disordered" evidence="1">
    <location>
        <begin position="211"/>
        <end position="247"/>
    </location>
</feature>
<proteinExistence type="predicted"/>
<comment type="caution">
    <text evidence="2">The sequence shown here is derived from an EMBL/GenBank/DDBJ whole genome shotgun (WGS) entry which is preliminary data.</text>
</comment>
<evidence type="ECO:0000256" key="1">
    <source>
        <dbReference type="SAM" id="MobiDB-lite"/>
    </source>
</evidence>